<dbReference type="SUPFAM" id="SSF63748">
    <property type="entry name" value="Tudor/PWWP/MBT"/>
    <property type="match status" value="1"/>
</dbReference>
<dbReference type="CDD" id="cd05162">
    <property type="entry name" value="PWWP"/>
    <property type="match status" value="1"/>
</dbReference>
<dbReference type="Gene3D" id="2.30.30.140">
    <property type="match status" value="1"/>
</dbReference>
<evidence type="ECO:0000313" key="3">
    <source>
        <dbReference type="EMBL" id="EXC16656.1"/>
    </source>
</evidence>
<reference evidence="4" key="1">
    <citation type="submission" date="2013-01" db="EMBL/GenBank/DDBJ databases">
        <title>Draft Genome Sequence of a Mulberry Tree, Morus notabilis C.K. Schneid.</title>
        <authorList>
            <person name="He N."/>
            <person name="Zhao S."/>
        </authorList>
    </citation>
    <scope>NUCLEOTIDE SEQUENCE</scope>
</reference>
<dbReference type="AlphaFoldDB" id="W9S872"/>
<dbReference type="STRING" id="981085.W9S872"/>
<feature type="region of interest" description="Disordered" evidence="1">
    <location>
        <begin position="118"/>
        <end position="217"/>
    </location>
</feature>
<sequence length="277" mass="31455">MKSKELANGKNHVRKKSVEEVAANQLERKVKPADIIWVKNHGGSWWLAQVVDENLISESSKPSKRSPGKVLVRLYGTYTYSYADPIKCRSEFDKILEQNNNSCREIFLRALEQDVARLKAGGSKRQRSKSKETNNEVSNKASKRGEAKDEVKGKSRKQSKSQGDNEGEGKSRKRKIKEDGMQKKPKPDEQSTGEVAIDTTPKHDKTPKKSKLNGSSSVRQNLSFEISRTECTKTQSDAKSWIGCSHWISILQKWTDLYDSMRYGCSSIWWIGILLLF</sequence>
<accession>W9S872</accession>
<protein>
    <recommendedName>
        <fullName evidence="2">PWWP domain-containing protein</fullName>
    </recommendedName>
</protein>
<evidence type="ECO:0000313" key="4">
    <source>
        <dbReference type="Proteomes" id="UP000030645"/>
    </source>
</evidence>
<name>W9S872_9ROSA</name>
<dbReference type="InterPro" id="IPR000313">
    <property type="entry name" value="PWWP_dom"/>
</dbReference>
<proteinExistence type="predicted"/>
<dbReference type="Proteomes" id="UP000030645">
    <property type="component" value="Unassembled WGS sequence"/>
</dbReference>
<feature type="domain" description="PWWP" evidence="2">
    <location>
        <begin position="32"/>
        <end position="94"/>
    </location>
</feature>
<gene>
    <name evidence="3" type="ORF">L484_007701</name>
</gene>
<dbReference type="EMBL" id="KE345799">
    <property type="protein sequence ID" value="EXC16656.1"/>
    <property type="molecule type" value="Genomic_DNA"/>
</dbReference>
<evidence type="ECO:0000259" key="2">
    <source>
        <dbReference type="PROSITE" id="PS50812"/>
    </source>
</evidence>
<dbReference type="Pfam" id="PF00855">
    <property type="entry name" value="PWWP"/>
    <property type="match status" value="1"/>
</dbReference>
<dbReference type="eggNOG" id="ENOG502S57X">
    <property type="taxonomic scope" value="Eukaryota"/>
</dbReference>
<organism evidence="3 4">
    <name type="scientific">Morus notabilis</name>
    <dbReference type="NCBI Taxonomy" id="981085"/>
    <lineage>
        <taxon>Eukaryota</taxon>
        <taxon>Viridiplantae</taxon>
        <taxon>Streptophyta</taxon>
        <taxon>Embryophyta</taxon>
        <taxon>Tracheophyta</taxon>
        <taxon>Spermatophyta</taxon>
        <taxon>Magnoliopsida</taxon>
        <taxon>eudicotyledons</taxon>
        <taxon>Gunneridae</taxon>
        <taxon>Pentapetalae</taxon>
        <taxon>rosids</taxon>
        <taxon>fabids</taxon>
        <taxon>Rosales</taxon>
        <taxon>Moraceae</taxon>
        <taxon>Moreae</taxon>
        <taxon>Morus</taxon>
    </lineage>
</organism>
<feature type="compositionally biased region" description="Basic and acidic residues" evidence="1">
    <location>
        <begin position="176"/>
        <end position="189"/>
    </location>
</feature>
<feature type="compositionally biased region" description="Basic and acidic residues" evidence="1">
    <location>
        <begin position="143"/>
        <end position="153"/>
    </location>
</feature>
<keyword evidence="4" id="KW-1185">Reference proteome</keyword>
<dbReference type="PROSITE" id="PS50812">
    <property type="entry name" value="PWWP"/>
    <property type="match status" value="1"/>
</dbReference>
<evidence type="ECO:0000256" key="1">
    <source>
        <dbReference type="SAM" id="MobiDB-lite"/>
    </source>
</evidence>